<dbReference type="EMBL" id="AGEL01000013">
    <property type="protein sequence ID" value="EHO16049.1"/>
    <property type="molecule type" value="Genomic_DNA"/>
</dbReference>
<dbReference type="RefSeq" id="WP_009533427.1">
    <property type="nucleotide sequence ID" value="NZ_JH590863.1"/>
</dbReference>
<dbReference type="Proteomes" id="UP000018466">
    <property type="component" value="Unassembled WGS sequence"/>
</dbReference>
<evidence type="ECO:0000259" key="2">
    <source>
        <dbReference type="Pfam" id="PF02698"/>
    </source>
</evidence>
<evidence type="ECO:0000313" key="4">
    <source>
        <dbReference type="Proteomes" id="UP000018466"/>
    </source>
</evidence>
<dbReference type="AlphaFoldDB" id="A0AA36Y405"/>
<feature type="domain" description="DUF218" evidence="2">
    <location>
        <begin position="180"/>
        <end position="321"/>
    </location>
</feature>
<sequence length="352" mass="40335">MNPNTQFLILRGIQLFSLLLIGIFVYVMVKEPRTLWSGVSFLFALAGLGILFLLLIFRYSDWLQAHTPIRFLLLLLMILFMLAVLLFPLLLVLTFFIQGIQVLRREGLRPQNLLSLLFAILLFAYLIFWPQLGDWQSNFAGRTVYAIVGLWIAYGLLLFAIYAISALLNLIHRRDSQNFDYIVVLGAGIRGERVTPLLAARLDRGIALLKKNKKALLILSGGQGPGEDITEGEAMARYALSRRVPPEKILVEKQSRNTRQNLEYSRELMERTHPRVAVVTTSYHVFRALLLARRMHLPCKGFGAKTKWYYTLNALIREYVGYVSLSYRLHIFVLVLLSCLVLLANILPRYLH</sequence>
<feature type="transmembrane region" description="Helical" evidence="1">
    <location>
        <begin position="71"/>
        <end position="100"/>
    </location>
</feature>
<dbReference type="GO" id="GO:0043164">
    <property type="term" value="P:Gram-negative-bacterium-type cell wall biogenesis"/>
    <property type="evidence" value="ECO:0007669"/>
    <property type="project" value="TreeGrafter"/>
</dbReference>
<dbReference type="GO" id="GO:0005886">
    <property type="term" value="C:plasma membrane"/>
    <property type="evidence" value="ECO:0007669"/>
    <property type="project" value="TreeGrafter"/>
</dbReference>
<dbReference type="GeneID" id="86941322"/>
<keyword evidence="4" id="KW-1185">Reference proteome</keyword>
<evidence type="ECO:0000256" key="1">
    <source>
        <dbReference type="SAM" id="Phobius"/>
    </source>
</evidence>
<reference evidence="3 4" key="1">
    <citation type="submission" date="2011-10" db="EMBL/GenBank/DDBJ databases">
        <title>The Genome Sequence of Lachnospiraceae bacterium ACC2.</title>
        <authorList>
            <consortium name="The Broad Institute Genome Sequencing Platform"/>
            <person name="Earl A."/>
            <person name="Ward D."/>
            <person name="Feldgarden M."/>
            <person name="Gevers D."/>
            <person name="Sizova M."/>
            <person name="Hazen A."/>
            <person name="Epstein S."/>
            <person name="Young S.K."/>
            <person name="Zeng Q."/>
            <person name="Gargeya S."/>
            <person name="Fitzgerald M."/>
            <person name="Haas B."/>
            <person name="Abouelleil A."/>
            <person name="Alvarado L."/>
            <person name="Arachchi H.M."/>
            <person name="Berlin A."/>
            <person name="Brown A."/>
            <person name="Chapman S.B."/>
            <person name="Chen Z."/>
            <person name="Dunbar C."/>
            <person name="Freedman E."/>
            <person name="Gearin G."/>
            <person name="Goldberg J."/>
            <person name="Griggs A."/>
            <person name="Gujja S."/>
            <person name="Heiman D."/>
            <person name="Howarth C."/>
            <person name="Larson L."/>
            <person name="Lui A."/>
            <person name="MacDonald P.J.P."/>
            <person name="Montmayeur A."/>
            <person name="Murphy C."/>
            <person name="Neiman D."/>
            <person name="Pearson M."/>
            <person name="Priest M."/>
            <person name="Roberts A."/>
            <person name="Saif S."/>
            <person name="Shea T."/>
            <person name="Shenoy N."/>
            <person name="Sisk P."/>
            <person name="Stolte C."/>
            <person name="Sykes S."/>
            <person name="Wortman J."/>
            <person name="Nusbaum C."/>
            <person name="Birren B."/>
        </authorList>
    </citation>
    <scope>NUCLEOTIDE SEQUENCE [LARGE SCALE GENOMIC DNA]</scope>
    <source>
        <strain evidence="3 4">ACC2</strain>
    </source>
</reference>
<feature type="transmembrane region" description="Helical" evidence="1">
    <location>
        <begin position="112"/>
        <end position="132"/>
    </location>
</feature>
<dbReference type="InterPro" id="IPR003848">
    <property type="entry name" value="DUF218"/>
</dbReference>
<comment type="caution">
    <text evidence="3">The sequence shown here is derived from an EMBL/GenBank/DDBJ whole genome shotgun (WGS) entry which is preliminary data.</text>
</comment>
<keyword evidence="1" id="KW-0472">Membrane</keyword>
<feature type="transmembrane region" description="Helical" evidence="1">
    <location>
        <begin position="6"/>
        <end position="29"/>
    </location>
</feature>
<evidence type="ECO:0000313" key="3">
    <source>
        <dbReference type="EMBL" id="EHO16049.1"/>
    </source>
</evidence>
<dbReference type="PANTHER" id="PTHR30336:SF4">
    <property type="entry name" value="ENVELOPE BIOGENESIS FACTOR ELYC"/>
    <property type="match status" value="1"/>
</dbReference>
<dbReference type="GO" id="GO:0000270">
    <property type="term" value="P:peptidoglycan metabolic process"/>
    <property type="evidence" value="ECO:0007669"/>
    <property type="project" value="TreeGrafter"/>
</dbReference>
<keyword evidence="1" id="KW-0812">Transmembrane</keyword>
<dbReference type="PANTHER" id="PTHR30336">
    <property type="entry name" value="INNER MEMBRANE PROTEIN, PROBABLE PERMEASE"/>
    <property type="match status" value="1"/>
</dbReference>
<organism evidence="3 4">
    <name type="scientific">Stomatobaculum longum</name>
    <dbReference type="NCBI Taxonomy" id="796942"/>
    <lineage>
        <taxon>Bacteria</taxon>
        <taxon>Bacillati</taxon>
        <taxon>Bacillota</taxon>
        <taxon>Clostridia</taxon>
        <taxon>Lachnospirales</taxon>
        <taxon>Lachnospiraceae</taxon>
        <taxon>Stomatobaculum</taxon>
    </lineage>
</organism>
<protein>
    <recommendedName>
        <fullName evidence="2">DUF218 domain-containing protein</fullName>
    </recommendedName>
</protein>
<feature type="transmembrane region" description="Helical" evidence="1">
    <location>
        <begin position="41"/>
        <end position="59"/>
    </location>
</feature>
<keyword evidence="1" id="KW-1133">Transmembrane helix</keyword>
<proteinExistence type="predicted"/>
<name>A0AA36Y405_9FIRM</name>
<dbReference type="CDD" id="cd06259">
    <property type="entry name" value="YdcF-like"/>
    <property type="match status" value="1"/>
</dbReference>
<dbReference type="Pfam" id="PF02698">
    <property type="entry name" value="DUF218"/>
    <property type="match status" value="1"/>
</dbReference>
<gene>
    <name evidence="3" type="ORF">HMPREF9623_01595</name>
</gene>
<dbReference type="Gene3D" id="3.40.50.620">
    <property type="entry name" value="HUPs"/>
    <property type="match status" value="1"/>
</dbReference>
<dbReference type="InterPro" id="IPR014729">
    <property type="entry name" value="Rossmann-like_a/b/a_fold"/>
</dbReference>
<feature type="transmembrane region" description="Helical" evidence="1">
    <location>
        <begin position="144"/>
        <end position="171"/>
    </location>
</feature>
<dbReference type="InterPro" id="IPR051599">
    <property type="entry name" value="Cell_Envelope_Assoc"/>
</dbReference>
<feature type="transmembrane region" description="Helical" evidence="1">
    <location>
        <begin position="327"/>
        <end position="347"/>
    </location>
</feature>
<accession>A0AA36Y405</accession>